<dbReference type="OrthoDB" id="4849160at2759"/>
<evidence type="ECO:0000313" key="9">
    <source>
        <dbReference type="Proteomes" id="UP000799324"/>
    </source>
</evidence>
<evidence type="ECO:0000256" key="1">
    <source>
        <dbReference type="ARBA" id="ARBA00001973"/>
    </source>
</evidence>
<dbReference type="Pfam" id="PF03443">
    <property type="entry name" value="AA9"/>
    <property type="match status" value="1"/>
</dbReference>
<feature type="domain" description="Auxiliary Activity family 9 catalytic" evidence="7">
    <location>
        <begin position="25"/>
        <end position="224"/>
    </location>
</feature>
<evidence type="ECO:0000256" key="2">
    <source>
        <dbReference type="ARBA" id="ARBA00004613"/>
    </source>
</evidence>
<dbReference type="PANTHER" id="PTHR33353">
    <property type="entry name" value="PUTATIVE (AFU_ORTHOLOGUE AFUA_1G12560)-RELATED"/>
    <property type="match status" value="1"/>
</dbReference>
<dbReference type="PANTHER" id="PTHR33353:SF19">
    <property type="entry name" value="GLYCOSYLHYDROLASE FAMILY 61-8 PROTEIN"/>
    <property type="match status" value="1"/>
</dbReference>
<dbReference type="AlphaFoldDB" id="A0A6A6SJG1"/>
<reference evidence="8" key="1">
    <citation type="journal article" date="2020" name="Stud. Mycol.">
        <title>101 Dothideomycetes genomes: a test case for predicting lifestyles and emergence of pathogens.</title>
        <authorList>
            <person name="Haridas S."/>
            <person name="Albert R."/>
            <person name="Binder M."/>
            <person name="Bloem J."/>
            <person name="Labutti K."/>
            <person name="Salamov A."/>
            <person name="Andreopoulos B."/>
            <person name="Baker S."/>
            <person name="Barry K."/>
            <person name="Bills G."/>
            <person name="Bluhm B."/>
            <person name="Cannon C."/>
            <person name="Castanera R."/>
            <person name="Culley D."/>
            <person name="Daum C."/>
            <person name="Ezra D."/>
            <person name="Gonzalez J."/>
            <person name="Henrissat B."/>
            <person name="Kuo A."/>
            <person name="Liang C."/>
            <person name="Lipzen A."/>
            <person name="Lutzoni F."/>
            <person name="Magnuson J."/>
            <person name="Mondo S."/>
            <person name="Nolan M."/>
            <person name="Ohm R."/>
            <person name="Pangilinan J."/>
            <person name="Park H.-J."/>
            <person name="Ramirez L."/>
            <person name="Alfaro M."/>
            <person name="Sun H."/>
            <person name="Tritt A."/>
            <person name="Yoshinaga Y."/>
            <person name="Zwiers L.-H."/>
            <person name="Turgeon B."/>
            <person name="Goodwin S."/>
            <person name="Spatafora J."/>
            <person name="Crous P."/>
            <person name="Grigoriev I."/>
        </authorList>
    </citation>
    <scope>NUCLEOTIDE SEQUENCE</scope>
    <source>
        <strain evidence="8">CBS 122681</strain>
    </source>
</reference>
<keyword evidence="4 5" id="KW-1015">Disulfide bond</keyword>
<keyword evidence="5" id="KW-0136">Cellulose degradation</keyword>
<feature type="signal peptide" evidence="6">
    <location>
        <begin position="1"/>
        <end position="19"/>
    </location>
</feature>
<dbReference type="GO" id="GO:0005576">
    <property type="term" value="C:extracellular region"/>
    <property type="evidence" value="ECO:0007669"/>
    <property type="project" value="UniProtKB-SubCell"/>
</dbReference>
<comment type="function">
    <text evidence="5">Lytic polysaccharide monooxygenase (LMPO) that depolymerizes crystalline and amorphous polysaccharides via the oxidation of scissile alpha- or beta-(1-4)-glycosidic bonds, yielding C1 and/or C4 oxidation products. Catalysis by LPMOs requires the reduction of the active-site copper from Cu(II) to Cu(I) by a reducing agent and H(2)O(2) or O(2) as a cosubstrate.</text>
</comment>
<dbReference type="Gene3D" id="2.70.50.70">
    <property type="match status" value="1"/>
</dbReference>
<keyword evidence="8" id="KW-0503">Monooxygenase</keyword>
<dbReference type="GO" id="GO:0030245">
    <property type="term" value="P:cellulose catabolic process"/>
    <property type="evidence" value="ECO:0007669"/>
    <property type="project" value="UniProtKB-UniRule"/>
</dbReference>
<keyword evidence="6" id="KW-0732">Signal</keyword>
<protein>
    <recommendedName>
        <fullName evidence="5">AA9 family lytic polysaccharide monooxygenase</fullName>
        <ecNumber evidence="5">1.14.99.56</ecNumber>
    </recommendedName>
    <alternativeName>
        <fullName evidence="5">Endo-beta-1,4-glucanase</fullName>
    </alternativeName>
    <alternativeName>
        <fullName evidence="5">Glycosyl hydrolase 61 family protein</fullName>
    </alternativeName>
</protein>
<comment type="cofactor">
    <cofactor evidence="1">
        <name>Cu(2+)</name>
        <dbReference type="ChEBI" id="CHEBI:29036"/>
    </cofactor>
</comment>
<evidence type="ECO:0000256" key="5">
    <source>
        <dbReference type="RuleBase" id="RU368122"/>
    </source>
</evidence>
<dbReference type="EMBL" id="MU004575">
    <property type="protein sequence ID" value="KAF2647879.1"/>
    <property type="molecule type" value="Genomic_DNA"/>
</dbReference>
<accession>A0A6A6SJG1</accession>
<evidence type="ECO:0000313" key="8">
    <source>
        <dbReference type="EMBL" id="KAF2647879.1"/>
    </source>
</evidence>
<evidence type="ECO:0000256" key="4">
    <source>
        <dbReference type="ARBA" id="ARBA00023157"/>
    </source>
</evidence>
<dbReference type="Proteomes" id="UP000799324">
    <property type="component" value="Unassembled WGS sequence"/>
</dbReference>
<organism evidence="8 9">
    <name type="scientific">Lophiostoma macrostomum CBS 122681</name>
    <dbReference type="NCBI Taxonomy" id="1314788"/>
    <lineage>
        <taxon>Eukaryota</taxon>
        <taxon>Fungi</taxon>
        <taxon>Dikarya</taxon>
        <taxon>Ascomycota</taxon>
        <taxon>Pezizomycotina</taxon>
        <taxon>Dothideomycetes</taxon>
        <taxon>Pleosporomycetidae</taxon>
        <taxon>Pleosporales</taxon>
        <taxon>Lophiostomataceae</taxon>
        <taxon>Lophiostoma</taxon>
    </lineage>
</organism>
<feature type="chain" id="PRO_5025673753" description="AA9 family lytic polysaccharide monooxygenase" evidence="6">
    <location>
        <begin position="20"/>
        <end position="233"/>
    </location>
</feature>
<keyword evidence="9" id="KW-1185">Reference proteome</keyword>
<keyword evidence="3 5" id="KW-0964">Secreted</keyword>
<comment type="subcellular location">
    <subcellularLocation>
        <location evidence="2 5">Secreted</location>
    </subcellularLocation>
</comment>
<gene>
    <name evidence="8" type="ORF">K491DRAFT_738876</name>
</gene>
<comment type="domain">
    <text evidence="5">Has a modular structure: an endo-beta-1,4-glucanase catalytic module at the N-terminus, a linker rich in serines and threonines, and a C-terminal carbohydrate-binding module (CBM).</text>
</comment>
<name>A0A6A6SJG1_9PLEO</name>
<evidence type="ECO:0000256" key="6">
    <source>
        <dbReference type="SAM" id="SignalP"/>
    </source>
</evidence>
<keyword evidence="5" id="KW-0624">Polysaccharide degradation</keyword>
<evidence type="ECO:0000259" key="7">
    <source>
        <dbReference type="Pfam" id="PF03443"/>
    </source>
</evidence>
<dbReference type="GO" id="GO:0008810">
    <property type="term" value="F:cellulase activity"/>
    <property type="evidence" value="ECO:0007669"/>
    <property type="project" value="UniProtKB-UniRule"/>
</dbReference>
<comment type="catalytic activity">
    <reaction evidence="5">
        <text>[(1-&gt;4)-beta-D-glucosyl]n+m + reduced acceptor + O2 = 4-dehydro-beta-D-glucosyl-[(1-&gt;4)-beta-D-glucosyl]n-1 + [(1-&gt;4)-beta-D-glucosyl]m + acceptor + H2O.</text>
        <dbReference type="EC" id="1.14.99.56"/>
    </reaction>
</comment>
<dbReference type="InterPro" id="IPR049892">
    <property type="entry name" value="AA9"/>
</dbReference>
<proteinExistence type="predicted"/>
<dbReference type="InterPro" id="IPR005103">
    <property type="entry name" value="AA9_LPMO"/>
</dbReference>
<sequence length="233" mass="25408">MQSLKTTVWLLASIPLALGHGGGMLYTIDGSTYRAYKSVLNATTGSIQRDWTWDGVNSVTSDHLACRWSGNPTATSYHAPIKAGSTINVNYTDPTRIQDPWAFGHGYGPMLAYMAPCPNTGCESANLTAPIWFKVWHSGLLSGTWVNGHWGMTDIMNFSTLDIPTPRNLKKGKYLLKHDMISIETGAMQIFPNCIQLDVSGEGTSAPTQKELVAFPGEYDGFDGMLFFGAEMG</sequence>
<dbReference type="GO" id="GO:0030248">
    <property type="term" value="F:cellulose binding"/>
    <property type="evidence" value="ECO:0007669"/>
    <property type="project" value="UniProtKB-UniRule"/>
</dbReference>
<keyword evidence="8" id="KW-0560">Oxidoreductase</keyword>
<keyword evidence="5" id="KW-0119">Carbohydrate metabolism</keyword>
<dbReference type="GO" id="GO:0004497">
    <property type="term" value="F:monooxygenase activity"/>
    <property type="evidence" value="ECO:0007669"/>
    <property type="project" value="UniProtKB-KW"/>
</dbReference>
<evidence type="ECO:0000256" key="3">
    <source>
        <dbReference type="ARBA" id="ARBA00022525"/>
    </source>
</evidence>
<dbReference type="EC" id="1.14.99.56" evidence="5"/>